<reference evidence="3 4" key="1">
    <citation type="journal article" date="2018" name="Sci. Rep.">
        <title>Comparative genomics provides insights into the lifestyle and reveals functional heterogeneity of dark septate endophytic fungi.</title>
        <authorList>
            <person name="Knapp D.G."/>
            <person name="Nemeth J.B."/>
            <person name="Barry K."/>
            <person name="Hainaut M."/>
            <person name="Henrissat B."/>
            <person name="Johnson J."/>
            <person name="Kuo A."/>
            <person name="Lim J.H.P."/>
            <person name="Lipzen A."/>
            <person name="Nolan M."/>
            <person name="Ohm R.A."/>
            <person name="Tamas L."/>
            <person name="Grigoriev I.V."/>
            <person name="Spatafora J.W."/>
            <person name="Nagy L.G."/>
            <person name="Kovacs G.M."/>
        </authorList>
    </citation>
    <scope>NUCLEOTIDE SEQUENCE [LARGE SCALE GENOMIC DNA]</scope>
    <source>
        <strain evidence="3 4">DSE2036</strain>
    </source>
</reference>
<accession>A0A2V1E1N7</accession>
<evidence type="ECO:0000313" key="4">
    <source>
        <dbReference type="Proteomes" id="UP000244855"/>
    </source>
</evidence>
<dbReference type="Gene3D" id="3.60.21.10">
    <property type="match status" value="1"/>
</dbReference>
<sequence length="354" mass="40007">MDATIATRFLVLSDTHGEELIHTSTSRVDVAIHCGDMTEESKLDEYRTAVKMLKGIDAPLKLIIAGNHDFSLDEKVFQTHLSETRDRINDDQLLKNTFGNVGDAKAILEADDAKQAGIIFLDEGVHHFDLDNGAHLTVYASPYTSSKSTGWGFQYNPDQEHEWNISQGVDLVMTHSPPRGILDYTTSRSRAGIQTLFEEIARVKPKVHCFGHIHEAWGAKLVTWREKLSEPPSHFTDIDNDNSRLIESRAKLWKGKLDTQDVIDSKAKRLREYQQRGYRELDDVEIRQSHQTLFLNAAIEGLEEGQQQLPWVLNIQLPQQRSSTGENKKRRRSSSEGAEATRAKTQCTSGDKVN</sequence>
<dbReference type="Pfam" id="PF00149">
    <property type="entry name" value="Metallophos"/>
    <property type="match status" value="1"/>
</dbReference>
<dbReference type="AlphaFoldDB" id="A0A2V1E1N7"/>
<evidence type="ECO:0000313" key="3">
    <source>
        <dbReference type="EMBL" id="PVI04331.1"/>
    </source>
</evidence>
<dbReference type="InterPro" id="IPR004843">
    <property type="entry name" value="Calcineurin-like_PHP"/>
</dbReference>
<dbReference type="GO" id="GO:0016787">
    <property type="term" value="F:hydrolase activity"/>
    <property type="evidence" value="ECO:0007669"/>
    <property type="project" value="InterPro"/>
</dbReference>
<feature type="region of interest" description="Disordered" evidence="1">
    <location>
        <begin position="320"/>
        <end position="354"/>
    </location>
</feature>
<evidence type="ECO:0000256" key="1">
    <source>
        <dbReference type="SAM" id="MobiDB-lite"/>
    </source>
</evidence>
<dbReference type="PANTHER" id="PTHR12905:SF0">
    <property type="entry name" value="CALCINEURIN-LIKE PHOSPHOESTERASE DOMAIN-CONTAINING PROTEIN"/>
    <property type="match status" value="1"/>
</dbReference>
<feature type="compositionally biased region" description="Polar residues" evidence="1">
    <location>
        <begin position="343"/>
        <end position="354"/>
    </location>
</feature>
<dbReference type="Proteomes" id="UP000244855">
    <property type="component" value="Unassembled WGS sequence"/>
</dbReference>
<proteinExistence type="predicted"/>
<organism evidence="3 4">
    <name type="scientific">Periconia macrospinosa</name>
    <dbReference type="NCBI Taxonomy" id="97972"/>
    <lineage>
        <taxon>Eukaryota</taxon>
        <taxon>Fungi</taxon>
        <taxon>Dikarya</taxon>
        <taxon>Ascomycota</taxon>
        <taxon>Pezizomycotina</taxon>
        <taxon>Dothideomycetes</taxon>
        <taxon>Pleosporomycetidae</taxon>
        <taxon>Pleosporales</taxon>
        <taxon>Massarineae</taxon>
        <taxon>Periconiaceae</taxon>
        <taxon>Periconia</taxon>
    </lineage>
</organism>
<evidence type="ECO:0000259" key="2">
    <source>
        <dbReference type="Pfam" id="PF00149"/>
    </source>
</evidence>
<protein>
    <submittedName>
        <fullName evidence="3">Ser/Thr protein phosphatase family protein</fullName>
    </submittedName>
</protein>
<dbReference type="InterPro" id="IPR029052">
    <property type="entry name" value="Metallo-depent_PP-like"/>
</dbReference>
<feature type="domain" description="Calcineurin-like phosphoesterase" evidence="2">
    <location>
        <begin position="8"/>
        <end position="215"/>
    </location>
</feature>
<dbReference type="CDD" id="cd07379">
    <property type="entry name" value="MPP_239FB"/>
    <property type="match status" value="1"/>
</dbReference>
<dbReference type="InterPro" id="IPR051693">
    <property type="entry name" value="UPF0046_metallophosphoest"/>
</dbReference>
<dbReference type="SUPFAM" id="SSF56300">
    <property type="entry name" value="Metallo-dependent phosphatases"/>
    <property type="match status" value="1"/>
</dbReference>
<name>A0A2V1E1N7_9PLEO</name>
<keyword evidence="4" id="KW-1185">Reference proteome</keyword>
<gene>
    <name evidence="3" type="ORF">DM02DRAFT_692779</name>
</gene>
<dbReference type="EMBL" id="KZ805322">
    <property type="protein sequence ID" value="PVI04331.1"/>
    <property type="molecule type" value="Genomic_DNA"/>
</dbReference>
<dbReference type="PANTHER" id="PTHR12905">
    <property type="entry name" value="METALLOPHOSPHOESTERASE"/>
    <property type="match status" value="1"/>
</dbReference>
<dbReference type="OrthoDB" id="630188at2759"/>